<dbReference type="SUPFAM" id="SSF53955">
    <property type="entry name" value="Lysozyme-like"/>
    <property type="match status" value="1"/>
</dbReference>
<evidence type="ECO:0000256" key="2">
    <source>
        <dbReference type="SAM" id="MobiDB-lite"/>
    </source>
</evidence>
<dbReference type="InterPro" id="IPR008258">
    <property type="entry name" value="Transglycosylase_SLT_dom_1"/>
</dbReference>
<feature type="region of interest" description="Disordered" evidence="2">
    <location>
        <begin position="511"/>
        <end position="571"/>
    </location>
</feature>
<feature type="compositionally biased region" description="Low complexity" evidence="2">
    <location>
        <begin position="541"/>
        <end position="563"/>
    </location>
</feature>
<dbReference type="Gene3D" id="3.10.350.10">
    <property type="entry name" value="LysM domain"/>
    <property type="match status" value="1"/>
</dbReference>
<comment type="similarity">
    <text evidence="1">Belongs to the transglycosylase Slt family.</text>
</comment>
<dbReference type="PANTHER" id="PTHR37423">
    <property type="entry name" value="SOLUBLE LYTIC MUREIN TRANSGLYCOSYLASE-RELATED"/>
    <property type="match status" value="1"/>
</dbReference>
<dbReference type="InterPro" id="IPR000189">
    <property type="entry name" value="Transglyc_AS"/>
</dbReference>
<feature type="compositionally biased region" description="Low complexity" evidence="2">
    <location>
        <begin position="513"/>
        <end position="524"/>
    </location>
</feature>
<dbReference type="GO" id="GO:0016020">
    <property type="term" value="C:membrane"/>
    <property type="evidence" value="ECO:0007669"/>
    <property type="project" value="InterPro"/>
</dbReference>
<feature type="domain" description="LysM" evidence="3">
    <location>
        <begin position="450"/>
        <end position="494"/>
    </location>
</feature>
<dbReference type="Pfam" id="PF01476">
    <property type="entry name" value="LysM"/>
    <property type="match status" value="2"/>
</dbReference>
<dbReference type="SMART" id="SM00257">
    <property type="entry name" value="LysM"/>
    <property type="match status" value="1"/>
</dbReference>
<dbReference type="AlphaFoldDB" id="A0A1D8NVI5"/>
<evidence type="ECO:0000313" key="5">
    <source>
        <dbReference type="Proteomes" id="UP000185680"/>
    </source>
</evidence>
<evidence type="ECO:0000259" key="3">
    <source>
        <dbReference type="PROSITE" id="PS51782"/>
    </source>
</evidence>
<dbReference type="Proteomes" id="UP000185680">
    <property type="component" value="Chromosome"/>
</dbReference>
<organism evidence="4 5">
    <name type="scientific">Hydrogenophaga crassostreae</name>
    <dbReference type="NCBI Taxonomy" id="1763535"/>
    <lineage>
        <taxon>Bacteria</taxon>
        <taxon>Pseudomonadati</taxon>
        <taxon>Pseudomonadota</taxon>
        <taxon>Betaproteobacteria</taxon>
        <taxon>Burkholderiales</taxon>
        <taxon>Comamonadaceae</taxon>
        <taxon>Hydrogenophaga</taxon>
    </lineage>
</organism>
<dbReference type="GO" id="GO:0008933">
    <property type="term" value="F:peptidoglycan lytic transglycosylase activity"/>
    <property type="evidence" value="ECO:0007669"/>
    <property type="project" value="InterPro"/>
</dbReference>
<protein>
    <submittedName>
        <fullName evidence="4">Lytic transglycosylase</fullName>
    </submittedName>
</protein>
<dbReference type="PANTHER" id="PTHR37423:SF2">
    <property type="entry name" value="MEMBRANE-BOUND LYTIC MUREIN TRANSGLYCOSYLASE C"/>
    <property type="match status" value="1"/>
</dbReference>
<dbReference type="RefSeq" id="WP_066088180.1">
    <property type="nucleotide sequence ID" value="NZ_CP017476.1"/>
</dbReference>
<name>A0A1D8NVI5_9BURK</name>
<reference evidence="4 5" key="1">
    <citation type="submission" date="2016-10" db="EMBL/GenBank/DDBJ databases">
        <title>Hydorgenophaga sp. LPB0072 isolated from gastropod.</title>
        <authorList>
            <person name="Kim E."/>
            <person name="Yi H."/>
        </authorList>
    </citation>
    <scope>NUCLEOTIDE SEQUENCE [LARGE SCALE GENOMIC DNA]</scope>
    <source>
        <strain evidence="4 5">LPB0072</strain>
    </source>
</reference>
<dbReference type="CDD" id="cd16894">
    <property type="entry name" value="MltD-like"/>
    <property type="match status" value="1"/>
</dbReference>
<dbReference type="STRING" id="1763535.LPB072_09865"/>
<gene>
    <name evidence="4" type="ORF">LPB072_09865</name>
</gene>
<dbReference type="EMBL" id="CP017476">
    <property type="protein sequence ID" value="AOW13111.1"/>
    <property type="molecule type" value="Genomic_DNA"/>
</dbReference>
<dbReference type="CDD" id="cd00118">
    <property type="entry name" value="LysM"/>
    <property type="match status" value="1"/>
</dbReference>
<sequence>MSATPLHKKPTRARSSTTRLAAFLALSLGVFLAGCVGVVDPRKAAAVKPAPTSTGSSTVNAPEVVRPAPAVANAPKAVYSAPLSPITASTVSSRSVASLAAPNDIWDRIRRGFAMTDLNSDLVRDKEQWYASRPDYLQRMTDRSNRYLFHIVEEIERRGMPSELALLPFIESAFNPQAVSSARAAGMWQFMPATGESFDLKQNVFRDDRRDVLASTQAALDYLQQLHDRFGDWHLALAAYNWGQGNVNRAITRNQQAGLPTDYNSLDMPTETRQYVPKLQAVKNIVAFPETFNAQLPDIGNHPFFDAISISQDIDVALVIRLAEINEADFRALNPSLKQPVVMSAGTPQILLPWDNANVFERRLAEHKGPLASWTVWVVPSTLSVSEAARRVGMSESELRSVNNIPPRMQVRAGSSLLVARSSQRDNDVSEYVADNARLSLQPEAVARRASVRVRSGDTLSGIARRYGMSTADLAKLNNLSARARLRTGQRLAVAGSSSQSAKVVVIRESQLAAKRSSSSSKTSKSSRVKIKVKRASATRSSKNSRTSKAQSSSAKKSPAKSSPAKKKKRS</sequence>
<dbReference type="InterPro" id="IPR018392">
    <property type="entry name" value="LysM"/>
</dbReference>
<dbReference type="InterPro" id="IPR023346">
    <property type="entry name" value="Lysozyme-like_dom_sf"/>
</dbReference>
<evidence type="ECO:0000256" key="1">
    <source>
        <dbReference type="ARBA" id="ARBA00007734"/>
    </source>
</evidence>
<dbReference type="SUPFAM" id="SSF54106">
    <property type="entry name" value="LysM domain"/>
    <property type="match status" value="1"/>
</dbReference>
<proteinExistence type="inferred from homology"/>
<dbReference type="Gene3D" id="1.10.530.10">
    <property type="match status" value="1"/>
</dbReference>
<dbReference type="OrthoDB" id="9815002at2"/>
<dbReference type="PROSITE" id="PS51782">
    <property type="entry name" value="LYSM"/>
    <property type="match status" value="1"/>
</dbReference>
<dbReference type="Pfam" id="PF01464">
    <property type="entry name" value="SLT"/>
    <property type="match status" value="1"/>
</dbReference>
<dbReference type="KEGG" id="hyl:LPB072_09865"/>
<feature type="compositionally biased region" description="Basic residues" evidence="2">
    <location>
        <begin position="525"/>
        <end position="537"/>
    </location>
</feature>
<accession>A0A1D8NVI5</accession>
<dbReference type="PROSITE" id="PS00922">
    <property type="entry name" value="TRANSGLYCOSYLASE"/>
    <property type="match status" value="1"/>
</dbReference>
<dbReference type="InterPro" id="IPR036779">
    <property type="entry name" value="LysM_dom_sf"/>
</dbReference>
<dbReference type="GO" id="GO:0000270">
    <property type="term" value="P:peptidoglycan metabolic process"/>
    <property type="evidence" value="ECO:0007669"/>
    <property type="project" value="InterPro"/>
</dbReference>
<evidence type="ECO:0000313" key="4">
    <source>
        <dbReference type="EMBL" id="AOW13111.1"/>
    </source>
</evidence>